<evidence type="ECO:0000259" key="4">
    <source>
        <dbReference type="Pfam" id="PF01408"/>
    </source>
</evidence>
<dbReference type="Proteomes" id="UP001500102">
    <property type="component" value="Unassembled WGS sequence"/>
</dbReference>
<protein>
    <submittedName>
        <fullName evidence="6">Inositol 2-dehydrogenase</fullName>
    </submittedName>
</protein>
<keyword evidence="2" id="KW-0560">Oxidoreductase</keyword>
<evidence type="ECO:0000313" key="6">
    <source>
        <dbReference type="EMBL" id="GAA2143116.1"/>
    </source>
</evidence>
<dbReference type="InterPro" id="IPR036291">
    <property type="entry name" value="NAD(P)-bd_dom_sf"/>
</dbReference>
<accession>A0ABP5LCH0</accession>
<sequence length="336" mass="35417">MCGSGRIGRVHAANIAAHPGVNLAWVADPVISSASEVAALYGARATGSTDDVFADTSLDAVVVCSPTPTHIDLIRAAVGRGVAVLCEKPIDLDIGRVRSCLADLAGSTAAVMMGFNRRFDPAFAAIRQRVQAGEIGRLEQLTITSRDPAPPPASYIAASGGIFRDMSIHDLDMARFFIPDVVEVTAHGANVSSDYIAEAGDFDSAAITLRGRNGELVSITNSRHSAYGYDQRLEAFGSQGMLRADNISPTTVRSFGTLAVEGADPYEPFFLERYAAAYRRELDAFVDAIHTGIPCSPGFEDGMAALILADAAAESASTGKTIAIEEVITHEGALRK</sequence>
<comment type="caution">
    <text evidence="6">The sequence shown here is derived from an EMBL/GenBank/DDBJ whole genome shotgun (WGS) entry which is preliminary data.</text>
</comment>
<proteinExistence type="inferred from homology"/>
<dbReference type="Gene3D" id="3.40.50.720">
    <property type="entry name" value="NAD(P)-binding Rossmann-like Domain"/>
    <property type="match status" value="1"/>
</dbReference>
<evidence type="ECO:0000313" key="7">
    <source>
        <dbReference type="Proteomes" id="UP001500102"/>
    </source>
</evidence>
<evidence type="ECO:0000256" key="2">
    <source>
        <dbReference type="ARBA" id="ARBA00023002"/>
    </source>
</evidence>
<dbReference type="EMBL" id="BAAAQB010000041">
    <property type="protein sequence ID" value="GAA2143116.1"/>
    <property type="molecule type" value="Genomic_DNA"/>
</dbReference>
<dbReference type="Gene3D" id="3.30.360.10">
    <property type="entry name" value="Dihydrodipicolinate Reductase, domain 2"/>
    <property type="match status" value="1"/>
</dbReference>
<feature type="domain" description="Gfo/Idh/MocA-like oxidoreductase N-terminal" evidence="4">
    <location>
        <begin position="1"/>
        <end position="114"/>
    </location>
</feature>
<feature type="domain" description="GFO/IDH/MocA-like oxidoreductase" evidence="5">
    <location>
        <begin position="123"/>
        <end position="243"/>
    </location>
</feature>
<dbReference type="NCBIfam" id="TIGR04380">
    <property type="entry name" value="myo_inos_iolG"/>
    <property type="match status" value="1"/>
</dbReference>
<evidence type="ECO:0000256" key="1">
    <source>
        <dbReference type="ARBA" id="ARBA00010928"/>
    </source>
</evidence>
<dbReference type="SUPFAM" id="SSF51735">
    <property type="entry name" value="NAD(P)-binding Rossmann-fold domains"/>
    <property type="match status" value="1"/>
</dbReference>
<dbReference type="SUPFAM" id="SSF55347">
    <property type="entry name" value="Glyceraldehyde-3-phosphate dehydrogenase-like, C-terminal domain"/>
    <property type="match status" value="1"/>
</dbReference>
<dbReference type="PANTHER" id="PTHR42840:SF3">
    <property type="entry name" value="BINDING ROSSMANN FOLD OXIDOREDUCTASE, PUTATIVE (AFU_ORTHOLOGUE AFUA_2G10240)-RELATED"/>
    <property type="match status" value="1"/>
</dbReference>
<keyword evidence="3" id="KW-0520">NAD</keyword>
<organism evidence="6 7">
    <name type="scientific">Arthrobacter humicola</name>
    <dbReference type="NCBI Taxonomy" id="409291"/>
    <lineage>
        <taxon>Bacteria</taxon>
        <taxon>Bacillati</taxon>
        <taxon>Actinomycetota</taxon>
        <taxon>Actinomycetes</taxon>
        <taxon>Micrococcales</taxon>
        <taxon>Micrococcaceae</taxon>
        <taxon>Arthrobacter</taxon>
    </lineage>
</organism>
<dbReference type="Pfam" id="PF01408">
    <property type="entry name" value="GFO_IDH_MocA"/>
    <property type="match status" value="1"/>
</dbReference>
<name>A0ABP5LCH0_9MICC</name>
<dbReference type="InterPro" id="IPR000683">
    <property type="entry name" value="Gfo/Idh/MocA-like_OxRdtase_N"/>
</dbReference>
<dbReference type="InterPro" id="IPR030827">
    <property type="entry name" value="Myo_inos_IolG"/>
</dbReference>
<dbReference type="InterPro" id="IPR055170">
    <property type="entry name" value="GFO_IDH_MocA-like_dom"/>
</dbReference>
<reference evidence="7" key="1">
    <citation type="journal article" date="2019" name="Int. J. Syst. Evol. Microbiol.">
        <title>The Global Catalogue of Microorganisms (GCM) 10K type strain sequencing project: providing services to taxonomists for standard genome sequencing and annotation.</title>
        <authorList>
            <consortium name="The Broad Institute Genomics Platform"/>
            <consortium name="The Broad Institute Genome Sequencing Center for Infectious Disease"/>
            <person name="Wu L."/>
            <person name="Ma J."/>
        </authorList>
    </citation>
    <scope>NUCLEOTIDE SEQUENCE [LARGE SCALE GENOMIC DNA]</scope>
    <source>
        <strain evidence="7">JCM 15921</strain>
    </source>
</reference>
<gene>
    <name evidence="6" type="primary">iolG_2</name>
    <name evidence="6" type="ORF">GCM10009825_33080</name>
</gene>
<dbReference type="PANTHER" id="PTHR42840">
    <property type="entry name" value="NAD(P)-BINDING ROSSMANN-FOLD SUPERFAMILY PROTEIN-RELATED"/>
    <property type="match status" value="1"/>
</dbReference>
<comment type="similarity">
    <text evidence="1">Belongs to the Gfo/Idh/MocA family.</text>
</comment>
<keyword evidence="7" id="KW-1185">Reference proteome</keyword>
<evidence type="ECO:0000256" key="3">
    <source>
        <dbReference type="ARBA" id="ARBA00023027"/>
    </source>
</evidence>
<evidence type="ECO:0000259" key="5">
    <source>
        <dbReference type="Pfam" id="PF22725"/>
    </source>
</evidence>
<dbReference type="Pfam" id="PF22725">
    <property type="entry name" value="GFO_IDH_MocA_C3"/>
    <property type="match status" value="1"/>
</dbReference>